<organism evidence="1">
    <name type="scientific">Spongospora subterranea</name>
    <dbReference type="NCBI Taxonomy" id="70186"/>
    <lineage>
        <taxon>Eukaryota</taxon>
        <taxon>Sar</taxon>
        <taxon>Rhizaria</taxon>
        <taxon>Endomyxa</taxon>
        <taxon>Phytomyxea</taxon>
        <taxon>Plasmodiophorida</taxon>
        <taxon>Plasmodiophoridae</taxon>
        <taxon>Spongospora</taxon>
    </lineage>
</organism>
<dbReference type="EMBL" id="HACM01008299">
    <property type="protein sequence ID" value="CRZ08741.1"/>
    <property type="molecule type" value="Transcribed_RNA"/>
</dbReference>
<proteinExistence type="predicted"/>
<name>A0A0H5R4B1_9EUKA</name>
<protein>
    <submittedName>
        <fullName evidence="1">Uncharacterized protein</fullName>
    </submittedName>
</protein>
<dbReference type="AlphaFoldDB" id="A0A0H5R4B1"/>
<accession>A0A0H5R4B1</accession>
<evidence type="ECO:0000313" key="1">
    <source>
        <dbReference type="EMBL" id="CRZ08741.1"/>
    </source>
</evidence>
<reference evidence="1" key="1">
    <citation type="submission" date="2015-04" db="EMBL/GenBank/DDBJ databases">
        <title>The genome sequence of the plant pathogenic Rhizarian Plasmodiophora brassicae reveals insights in its biotrophic life cycle and the origin of chitin synthesis.</title>
        <authorList>
            <person name="Schwelm A."/>
            <person name="Fogelqvist J."/>
            <person name="Knaust A."/>
            <person name="Julke S."/>
            <person name="Lilja T."/>
            <person name="Dhandapani V."/>
            <person name="Bonilla-Rosso G."/>
            <person name="Karlsson M."/>
            <person name="Shevchenko A."/>
            <person name="Choi S.R."/>
            <person name="Kim H.G."/>
            <person name="Park J.Y."/>
            <person name="Lim Y.P."/>
            <person name="Ludwig-Muller J."/>
            <person name="Dixelius C."/>
        </authorList>
    </citation>
    <scope>NUCLEOTIDE SEQUENCE</scope>
    <source>
        <tissue evidence="1">Potato root galls</tissue>
    </source>
</reference>
<sequence>MVKPLTRSSAKSFATQSRIDDFFTARVKSRRDRVKLCENSNALVKLKSPPSVGQVITCPPSPSPPEHHDSLLPSLVEYLLVMGQDGNTLSSFHRSALAAIHPISITNIQAQINSSPSLYITDLLSSLSHCRDCDKPSSYISFCSNCTSQNLAINPNKRPIAFNASSMESIKSCIISASKRGLDAFLALLTSPSSKYHGQFAKHGGDALFLFRFIAERVSDPDIRSLASSHMKEIMSQWDQHYPDLLSISSSHRHNHILCFAEAVHAKLFLDSSRPHVLEQHRAHIRESLRFCRLSQLLAFCPLSPTPLMLAPGICPACLRKNPISASNCVSCRRPSQTALDYQSLFFALVWAGLFRNLGLDLACSDKSCSVEQVLVHMSSIRPYKSLEQIGLASFKAQSYFITHLLFVMSNWGEYRLDSILFAPEITFIISNIPVVIRLGDPEIIGEYIQCLRIMGADESDVHVQRGVAYLLQKERSLKSKGSWIKSTRSFYQTYHSIYCALIGLNPMDIDPVDRMPITWRSYFQ</sequence>